<dbReference type="InterPro" id="IPR042099">
    <property type="entry name" value="ANL_N_sf"/>
</dbReference>
<keyword evidence="4" id="KW-1185">Reference proteome</keyword>
<dbReference type="InterPro" id="IPR000873">
    <property type="entry name" value="AMP-dep_synth/lig_dom"/>
</dbReference>
<evidence type="ECO:0000313" key="3">
    <source>
        <dbReference type="EMBL" id="GAA1090234.1"/>
    </source>
</evidence>
<dbReference type="Pfam" id="PF00501">
    <property type="entry name" value="AMP-binding"/>
    <property type="match status" value="1"/>
</dbReference>
<gene>
    <name evidence="3" type="ORF">GCM10009668_00910</name>
</gene>
<name>A0ABN1TJH9_9ACTN</name>
<sequence length="505" mass="54108">MTTTDLNNLTIDQAVRRHASERPEEPAVVDADGTLSWAQLDRAAHQVADHLRATGIRPGDRVGWLGPNRTHYPAVLLGTWRAGAAMVGMNWRLPSGAITAAARAVALDHLVADARFETEARAAMGEQVSITAAGTSPWAQRSTTDEAPVTDADQVAMIYFTSGSTGTPKAVPLSRRAVEATMAHAQVHRYSPGDRALIVPPTFHAAGATWTAYCLKAGVTVHYSDDASARGLIDTLRDQAISHAILVPTLIHAVVDELDRRPEPLPALRHVAYGASPIPPALLNDAIRLLGCDFSQVYGMSETGGGVTFLSVEDHRAVDEHPERLASAGRPGVDVELQVRGPLGDVAKTGEAGEVWLRTPCLTTGYLAAEDPTGGVLRDGWLNTRDVGYQDADSYLYLLGRADDMIQTGAENVHPRAVEEVLLEHPAVADCAVYGVRHARWGEQVTAAVVSTGPAPTAEQLSEFCAPRLAGYQIPKRYLFVDELPRTAAGKVQRHELVALTPADD</sequence>
<feature type="domain" description="AMP-dependent synthetase/ligase" evidence="1">
    <location>
        <begin position="16"/>
        <end position="367"/>
    </location>
</feature>
<dbReference type="InterPro" id="IPR045851">
    <property type="entry name" value="AMP-bd_C_sf"/>
</dbReference>
<dbReference type="PANTHER" id="PTHR43767:SF1">
    <property type="entry name" value="NONRIBOSOMAL PEPTIDE SYNTHASE PES1 (EUROFUNG)-RELATED"/>
    <property type="match status" value="1"/>
</dbReference>
<protein>
    <submittedName>
        <fullName evidence="3">Long-chain fatty acid--CoA ligase</fullName>
    </submittedName>
</protein>
<comment type="caution">
    <text evidence="3">The sequence shown here is derived from an EMBL/GenBank/DDBJ whole genome shotgun (WGS) entry which is preliminary data.</text>
</comment>
<keyword evidence="3" id="KW-0436">Ligase</keyword>
<accession>A0ABN1TJH9</accession>
<dbReference type="GO" id="GO:0016874">
    <property type="term" value="F:ligase activity"/>
    <property type="evidence" value="ECO:0007669"/>
    <property type="project" value="UniProtKB-KW"/>
</dbReference>
<dbReference type="PANTHER" id="PTHR43767">
    <property type="entry name" value="LONG-CHAIN-FATTY-ACID--COA LIGASE"/>
    <property type="match status" value="1"/>
</dbReference>
<dbReference type="EMBL" id="BAAALG010000001">
    <property type="protein sequence ID" value="GAA1090234.1"/>
    <property type="molecule type" value="Genomic_DNA"/>
</dbReference>
<organism evidence="3 4">
    <name type="scientific">Nocardioides dubius</name>
    <dbReference type="NCBI Taxonomy" id="317019"/>
    <lineage>
        <taxon>Bacteria</taxon>
        <taxon>Bacillati</taxon>
        <taxon>Actinomycetota</taxon>
        <taxon>Actinomycetes</taxon>
        <taxon>Propionibacteriales</taxon>
        <taxon>Nocardioidaceae</taxon>
        <taxon>Nocardioides</taxon>
    </lineage>
</organism>
<proteinExistence type="predicted"/>
<dbReference type="Pfam" id="PF13193">
    <property type="entry name" value="AMP-binding_C"/>
    <property type="match status" value="1"/>
</dbReference>
<dbReference type="SUPFAM" id="SSF56801">
    <property type="entry name" value="Acetyl-CoA synthetase-like"/>
    <property type="match status" value="1"/>
</dbReference>
<evidence type="ECO:0000259" key="1">
    <source>
        <dbReference type="Pfam" id="PF00501"/>
    </source>
</evidence>
<dbReference type="InterPro" id="IPR050237">
    <property type="entry name" value="ATP-dep_AMP-bd_enzyme"/>
</dbReference>
<dbReference type="InterPro" id="IPR020845">
    <property type="entry name" value="AMP-binding_CS"/>
</dbReference>
<dbReference type="Gene3D" id="3.30.300.30">
    <property type="match status" value="1"/>
</dbReference>
<evidence type="ECO:0000259" key="2">
    <source>
        <dbReference type="Pfam" id="PF13193"/>
    </source>
</evidence>
<dbReference type="Proteomes" id="UP001501581">
    <property type="component" value="Unassembled WGS sequence"/>
</dbReference>
<dbReference type="RefSeq" id="WP_343990073.1">
    <property type="nucleotide sequence ID" value="NZ_BAAALG010000001.1"/>
</dbReference>
<feature type="domain" description="AMP-binding enzyme C-terminal" evidence="2">
    <location>
        <begin position="418"/>
        <end position="491"/>
    </location>
</feature>
<dbReference type="PROSITE" id="PS00455">
    <property type="entry name" value="AMP_BINDING"/>
    <property type="match status" value="1"/>
</dbReference>
<reference evidence="3 4" key="1">
    <citation type="journal article" date="2019" name="Int. J. Syst. Evol. Microbiol.">
        <title>The Global Catalogue of Microorganisms (GCM) 10K type strain sequencing project: providing services to taxonomists for standard genome sequencing and annotation.</title>
        <authorList>
            <consortium name="The Broad Institute Genomics Platform"/>
            <consortium name="The Broad Institute Genome Sequencing Center for Infectious Disease"/>
            <person name="Wu L."/>
            <person name="Ma J."/>
        </authorList>
    </citation>
    <scope>NUCLEOTIDE SEQUENCE [LARGE SCALE GENOMIC DNA]</scope>
    <source>
        <strain evidence="3 4">JCM 13008</strain>
    </source>
</reference>
<dbReference type="InterPro" id="IPR025110">
    <property type="entry name" value="AMP-bd_C"/>
</dbReference>
<evidence type="ECO:0000313" key="4">
    <source>
        <dbReference type="Proteomes" id="UP001501581"/>
    </source>
</evidence>
<dbReference type="Gene3D" id="3.40.50.12780">
    <property type="entry name" value="N-terminal domain of ligase-like"/>
    <property type="match status" value="1"/>
</dbReference>